<protein>
    <submittedName>
        <fullName evidence="2">Uncharacterized protein</fullName>
    </submittedName>
</protein>
<gene>
    <name evidence="2" type="ORF">ACFYV7_30840</name>
</gene>
<evidence type="ECO:0000256" key="1">
    <source>
        <dbReference type="SAM" id="Phobius"/>
    </source>
</evidence>
<accession>A0ABW6R1B3</accession>
<evidence type="ECO:0000313" key="3">
    <source>
        <dbReference type="Proteomes" id="UP001601948"/>
    </source>
</evidence>
<evidence type="ECO:0000313" key="2">
    <source>
        <dbReference type="EMBL" id="MFF3227229.1"/>
    </source>
</evidence>
<keyword evidence="1" id="KW-1133">Transmembrane helix</keyword>
<sequence>MTFFVAAAGALVLIQAGWMVSFVASLVRSEPMTLPVWKLISCVIRRMRSVTTAELETGHSPSSEVHEAILKISDRQLDVTMVGGSVALAAWSQLFVSSASGPASKISGETLGLLFFGSLVSITAPILFRVSGIHLTYIGREFASSVGFGSIALALASAISDLVTGWPALSAYLIAAAVVVRHAFDVWRQIQATTTV</sequence>
<proteinExistence type="predicted"/>
<feature type="transmembrane region" description="Helical" evidence="1">
    <location>
        <begin position="111"/>
        <end position="130"/>
    </location>
</feature>
<name>A0ABW6R1B3_9NOCA</name>
<feature type="transmembrane region" description="Helical" evidence="1">
    <location>
        <begin position="166"/>
        <end position="184"/>
    </location>
</feature>
<keyword evidence="3" id="KW-1185">Reference proteome</keyword>
<dbReference type="EMBL" id="JBIAPI010000009">
    <property type="protein sequence ID" value="MFF3227229.1"/>
    <property type="molecule type" value="Genomic_DNA"/>
</dbReference>
<organism evidence="2 3">
    <name type="scientific">Nocardia suismassiliense</name>
    <dbReference type="NCBI Taxonomy" id="2077092"/>
    <lineage>
        <taxon>Bacteria</taxon>
        <taxon>Bacillati</taxon>
        <taxon>Actinomycetota</taxon>
        <taxon>Actinomycetes</taxon>
        <taxon>Mycobacteriales</taxon>
        <taxon>Nocardiaceae</taxon>
        <taxon>Nocardia</taxon>
    </lineage>
</organism>
<dbReference type="RefSeq" id="WP_387723109.1">
    <property type="nucleotide sequence ID" value="NZ_JBIAPI010000009.1"/>
</dbReference>
<keyword evidence="1" id="KW-0812">Transmembrane</keyword>
<reference evidence="2 3" key="1">
    <citation type="submission" date="2024-10" db="EMBL/GenBank/DDBJ databases">
        <title>The Natural Products Discovery Center: Release of the First 8490 Sequenced Strains for Exploring Actinobacteria Biosynthetic Diversity.</title>
        <authorList>
            <person name="Kalkreuter E."/>
            <person name="Kautsar S.A."/>
            <person name="Yang D."/>
            <person name="Bader C.D."/>
            <person name="Teijaro C.N."/>
            <person name="Fluegel L."/>
            <person name="Davis C.M."/>
            <person name="Simpson J.R."/>
            <person name="Lauterbach L."/>
            <person name="Steele A.D."/>
            <person name="Gui C."/>
            <person name="Meng S."/>
            <person name="Li G."/>
            <person name="Viehrig K."/>
            <person name="Ye F."/>
            <person name="Su P."/>
            <person name="Kiefer A.F."/>
            <person name="Nichols A."/>
            <person name="Cepeda A.J."/>
            <person name="Yan W."/>
            <person name="Fan B."/>
            <person name="Jiang Y."/>
            <person name="Adhikari A."/>
            <person name="Zheng C.-J."/>
            <person name="Schuster L."/>
            <person name="Cowan T.M."/>
            <person name="Smanski M.J."/>
            <person name="Chevrette M.G."/>
            <person name="De Carvalho L.P.S."/>
            <person name="Shen B."/>
        </authorList>
    </citation>
    <scope>NUCLEOTIDE SEQUENCE [LARGE SCALE GENOMIC DNA]</scope>
    <source>
        <strain evidence="2 3">NPDC003040</strain>
    </source>
</reference>
<comment type="caution">
    <text evidence="2">The sequence shown here is derived from an EMBL/GenBank/DDBJ whole genome shotgun (WGS) entry which is preliminary data.</text>
</comment>
<dbReference type="Proteomes" id="UP001601948">
    <property type="component" value="Unassembled WGS sequence"/>
</dbReference>
<keyword evidence="1" id="KW-0472">Membrane</keyword>